<dbReference type="InterPro" id="IPR050066">
    <property type="entry name" value="UvrABC_protein_C"/>
</dbReference>
<dbReference type="Pfam" id="PF00929">
    <property type="entry name" value="RNase_T"/>
    <property type="match status" value="1"/>
</dbReference>
<evidence type="ECO:0000256" key="1">
    <source>
        <dbReference type="ARBA" id="ARBA00022839"/>
    </source>
</evidence>
<dbReference type="PANTHER" id="PTHR30562">
    <property type="entry name" value="UVRC/OXIDOREDUCTASE"/>
    <property type="match status" value="1"/>
</dbReference>
<dbReference type="PANTHER" id="PTHR30562:SF1">
    <property type="entry name" value="UVRABC SYSTEM PROTEIN C"/>
    <property type="match status" value="1"/>
</dbReference>
<name>A0A9D1KPL1_9ACTN</name>
<evidence type="ECO:0000259" key="3">
    <source>
        <dbReference type="PROSITE" id="PS50164"/>
    </source>
</evidence>
<protein>
    <submittedName>
        <fullName evidence="4">DEDD exonuclease domain-containing protein</fullName>
    </submittedName>
</protein>
<dbReference type="InterPro" id="IPR000305">
    <property type="entry name" value="GIY-YIG_endonuc"/>
</dbReference>
<dbReference type="SMART" id="SM00465">
    <property type="entry name" value="GIYc"/>
    <property type="match status" value="1"/>
</dbReference>
<feature type="domain" description="GIY-YIG" evidence="3">
    <location>
        <begin position="221"/>
        <end position="302"/>
    </location>
</feature>
<dbReference type="NCBIfam" id="NF005905">
    <property type="entry name" value="PRK07883.1-3"/>
    <property type="match status" value="1"/>
</dbReference>
<keyword evidence="1 4" id="KW-0378">Hydrolase</keyword>
<proteinExistence type="predicted"/>
<dbReference type="Gene3D" id="3.30.420.10">
    <property type="entry name" value="Ribonuclease H-like superfamily/Ribonuclease H"/>
    <property type="match status" value="1"/>
</dbReference>
<dbReference type="CDD" id="cd06127">
    <property type="entry name" value="DEDDh"/>
    <property type="match status" value="1"/>
</dbReference>
<dbReference type="InterPro" id="IPR036397">
    <property type="entry name" value="RNaseH_sf"/>
</dbReference>
<accession>A0A9D1KPL1</accession>
<feature type="region of interest" description="Disordered" evidence="2">
    <location>
        <begin position="567"/>
        <end position="593"/>
    </location>
</feature>
<dbReference type="GO" id="GO:0009380">
    <property type="term" value="C:excinuclease repair complex"/>
    <property type="evidence" value="ECO:0007669"/>
    <property type="project" value="TreeGrafter"/>
</dbReference>
<dbReference type="CDD" id="cd10434">
    <property type="entry name" value="GIY-YIG_UvrC_Cho"/>
    <property type="match status" value="1"/>
</dbReference>
<evidence type="ECO:0000313" key="5">
    <source>
        <dbReference type="Proteomes" id="UP000886842"/>
    </source>
</evidence>
<reference evidence="4" key="2">
    <citation type="journal article" date="2021" name="PeerJ">
        <title>Extensive microbial diversity within the chicken gut microbiome revealed by metagenomics and culture.</title>
        <authorList>
            <person name="Gilroy R."/>
            <person name="Ravi A."/>
            <person name="Getino M."/>
            <person name="Pursley I."/>
            <person name="Horton D.L."/>
            <person name="Alikhan N.F."/>
            <person name="Baker D."/>
            <person name="Gharbi K."/>
            <person name="Hall N."/>
            <person name="Watson M."/>
            <person name="Adriaenssens E.M."/>
            <person name="Foster-Nyarko E."/>
            <person name="Jarju S."/>
            <person name="Secka A."/>
            <person name="Antonio M."/>
            <person name="Oren A."/>
            <person name="Chaudhuri R.R."/>
            <person name="La Ragione R."/>
            <person name="Hildebrand F."/>
            <person name="Pallen M.J."/>
        </authorList>
    </citation>
    <scope>NUCLEOTIDE SEQUENCE</scope>
    <source>
        <strain evidence="4">ChiGjej1B1-24693</strain>
    </source>
</reference>
<dbReference type="PROSITE" id="PS50164">
    <property type="entry name" value="GIY_YIG"/>
    <property type="match status" value="1"/>
</dbReference>
<gene>
    <name evidence="4" type="ORF">IAA98_13115</name>
</gene>
<evidence type="ECO:0000256" key="2">
    <source>
        <dbReference type="SAM" id="MobiDB-lite"/>
    </source>
</evidence>
<dbReference type="GO" id="GO:0006260">
    <property type="term" value="P:DNA replication"/>
    <property type="evidence" value="ECO:0007669"/>
    <property type="project" value="InterPro"/>
</dbReference>
<dbReference type="GO" id="GO:0006289">
    <property type="term" value="P:nucleotide-excision repair"/>
    <property type="evidence" value="ECO:0007669"/>
    <property type="project" value="InterPro"/>
</dbReference>
<sequence>MADPVLAQPMLTDLGQPLAEATFCIVDLETTGSSTEDAITEIGAVKVRGGEVIGEFQTLVNPGRGIPPLITVLTGITNNVVAQAPPIEQVLGSFLEFLSDAVLVAHNARFDVGFLKRACEAGEQEWPHPRILDTMALARVILLRDEVANCKLGTLARHFRSPVTPDHRALTDARATVDVLHGLLERVGNRGVSTVEDLVEFSRQVSPQRRAKRGLAADLPDAPGVYSFLRDDPDGPRVLYVGKSTSIRTRVRTYFTASEHRRRMDEMVRLATRVDHVVCVTGLQAEVCELRMIAAHAPPYNRRSKHPRRQQWVKITDEPFPRLSVVRTVRDDGATYFGPVRTRELADHVLAVLHDAFGIRQCTPRLPRTPKGTACALAGMGRCPAPCDGSIGSEPYAEIVDQVRAVLTEDLRPALSAARSRLLRLIEHQRYEEADQVRRRLQDMVALARRHHRVASLARVPHLVAAARAPVGSPGEGGWQIHVVRYGRLAETALARPGESPVQVAAAAVATAEQVVAPPPPLPAATIEETERIADWLERDGVRIIEIEGDWVWPLNATIEPTDLAHWALGTPSTPSAPGTTPTTAPPVHRRSA</sequence>
<dbReference type="EMBL" id="DVLP01000384">
    <property type="protein sequence ID" value="HIT76518.1"/>
    <property type="molecule type" value="Genomic_DNA"/>
</dbReference>
<dbReference type="SMART" id="SM00479">
    <property type="entry name" value="EXOIII"/>
    <property type="match status" value="1"/>
</dbReference>
<feature type="compositionally biased region" description="Low complexity" evidence="2">
    <location>
        <begin position="570"/>
        <end position="587"/>
    </location>
</feature>
<dbReference type="NCBIfam" id="NF005907">
    <property type="entry name" value="PRK07883.1-5"/>
    <property type="match status" value="1"/>
</dbReference>
<dbReference type="FunFam" id="3.30.420.10:FF:000045">
    <property type="entry name" value="3'-5' exonuclease DinG"/>
    <property type="match status" value="1"/>
</dbReference>
<keyword evidence="1 4" id="KW-0540">Nuclease</keyword>
<dbReference type="InterPro" id="IPR006054">
    <property type="entry name" value="DnaQ"/>
</dbReference>
<organism evidence="4 5">
    <name type="scientific">Candidatus Avipropionibacterium avicola</name>
    <dbReference type="NCBI Taxonomy" id="2840701"/>
    <lineage>
        <taxon>Bacteria</taxon>
        <taxon>Bacillati</taxon>
        <taxon>Actinomycetota</taxon>
        <taxon>Actinomycetes</taxon>
        <taxon>Propionibacteriales</taxon>
        <taxon>Propionibacteriaceae</taxon>
        <taxon>Propionibacteriaceae incertae sedis</taxon>
        <taxon>Candidatus Avipropionibacterium</taxon>
    </lineage>
</organism>
<dbReference type="InterPro" id="IPR012337">
    <property type="entry name" value="RNaseH-like_sf"/>
</dbReference>
<dbReference type="GO" id="GO:0003887">
    <property type="term" value="F:DNA-directed DNA polymerase activity"/>
    <property type="evidence" value="ECO:0007669"/>
    <property type="project" value="InterPro"/>
</dbReference>
<dbReference type="InterPro" id="IPR035901">
    <property type="entry name" value="GIY-YIG_endonuc_sf"/>
</dbReference>
<reference evidence="4" key="1">
    <citation type="submission" date="2020-10" db="EMBL/GenBank/DDBJ databases">
        <authorList>
            <person name="Gilroy R."/>
        </authorList>
    </citation>
    <scope>NUCLEOTIDE SEQUENCE</scope>
    <source>
        <strain evidence="4">ChiGjej1B1-24693</strain>
    </source>
</reference>
<dbReference type="Proteomes" id="UP000886842">
    <property type="component" value="Unassembled WGS sequence"/>
</dbReference>
<dbReference type="AlphaFoldDB" id="A0A9D1KPL1"/>
<dbReference type="GO" id="GO:0003677">
    <property type="term" value="F:DNA binding"/>
    <property type="evidence" value="ECO:0007669"/>
    <property type="project" value="InterPro"/>
</dbReference>
<keyword evidence="1 4" id="KW-0269">Exonuclease</keyword>
<dbReference type="InterPro" id="IPR047296">
    <property type="entry name" value="GIY-YIG_UvrC_Cho"/>
</dbReference>
<evidence type="ECO:0000313" key="4">
    <source>
        <dbReference type="EMBL" id="HIT76518.1"/>
    </source>
</evidence>
<comment type="caution">
    <text evidence="4">The sequence shown here is derived from an EMBL/GenBank/DDBJ whole genome shotgun (WGS) entry which is preliminary data.</text>
</comment>
<dbReference type="SUPFAM" id="SSF53098">
    <property type="entry name" value="Ribonuclease H-like"/>
    <property type="match status" value="1"/>
</dbReference>
<dbReference type="NCBIfam" id="TIGR00573">
    <property type="entry name" value="dnaq"/>
    <property type="match status" value="1"/>
</dbReference>
<dbReference type="Gene3D" id="3.40.1440.10">
    <property type="entry name" value="GIY-YIG endonuclease"/>
    <property type="match status" value="1"/>
</dbReference>
<dbReference type="SUPFAM" id="SSF82771">
    <property type="entry name" value="GIY-YIG endonuclease"/>
    <property type="match status" value="1"/>
</dbReference>
<dbReference type="InterPro" id="IPR013520">
    <property type="entry name" value="Ribonucl_H"/>
</dbReference>
<dbReference type="GO" id="GO:0004527">
    <property type="term" value="F:exonuclease activity"/>
    <property type="evidence" value="ECO:0007669"/>
    <property type="project" value="UniProtKB-KW"/>
</dbReference>